<evidence type="ECO:0000313" key="12">
    <source>
        <dbReference type="EMBL" id="QCK15567.1"/>
    </source>
</evidence>
<dbReference type="InterPro" id="IPR019302">
    <property type="entry name" value="CAP12/PCTIR_TIR_dom"/>
</dbReference>
<keyword evidence="1" id="KW-0547">Nucleotide-binding</keyword>
<proteinExistence type="inferred from homology"/>
<name>A0A4D7JLP7_9BACT</name>
<reference evidence="12 13" key="1">
    <citation type="submission" date="2018-04" db="EMBL/GenBank/DDBJ databases">
        <title>Complete genome uncultured novel isolate.</title>
        <authorList>
            <person name="Merlino G."/>
        </authorList>
    </citation>
    <scope>NUCLEOTIDE SEQUENCE [LARGE SCALE GENOMIC DNA]</scope>
    <source>
        <strain evidence="13">R1DC9</strain>
    </source>
</reference>
<comment type="catalytic activity">
    <reaction evidence="9">
        <text>NAD(+) + H2O = ADP-D-ribose + nicotinamide + H(+)</text>
        <dbReference type="Rhea" id="RHEA:16301"/>
        <dbReference type="ChEBI" id="CHEBI:15377"/>
        <dbReference type="ChEBI" id="CHEBI:15378"/>
        <dbReference type="ChEBI" id="CHEBI:17154"/>
        <dbReference type="ChEBI" id="CHEBI:57540"/>
        <dbReference type="ChEBI" id="CHEBI:57967"/>
        <dbReference type="EC" id="3.2.2.5"/>
    </reaction>
</comment>
<evidence type="ECO:0000256" key="6">
    <source>
        <dbReference type="ARBA" id="ARBA00034339"/>
    </source>
</evidence>
<evidence type="ECO:0000256" key="8">
    <source>
        <dbReference type="ARBA" id="ARBA00034366"/>
    </source>
</evidence>
<accession>A0A4D7JLP7</accession>
<dbReference type="GO" id="GO:0003677">
    <property type="term" value="F:DNA binding"/>
    <property type="evidence" value="ECO:0007669"/>
    <property type="project" value="UniProtKB-KW"/>
</dbReference>
<evidence type="ECO:0000256" key="2">
    <source>
        <dbReference type="ARBA" id="ARBA00022801"/>
    </source>
</evidence>
<dbReference type="Pfam" id="PF10137">
    <property type="entry name" value="CAP12-PCTIR_TIR"/>
    <property type="match status" value="1"/>
</dbReference>
<keyword evidence="3" id="KW-0051">Antiviral defense</keyword>
<dbReference type="EMBL" id="CP028923">
    <property type="protein sequence ID" value="QCK15567.1"/>
    <property type="molecule type" value="Genomic_DNA"/>
</dbReference>
<sequence>MRKKRIFIGSSSEELKLATSAKAILEKDFEVTIWNDSVWDSSIFKINNNFLNDLLKASLQFDFGILLGTTDDKVEYRESIVMQPRDNVLFELGLFIGRLGLSKCAFVVDKELKVLSDISGISLARFEKGEVSSFITAISQVAEMFKSQIDSDINFFPSSTLASVYFENLISPTCKFIIENGGFEEDGKKYSECKIQIIIPKRLNSDVNLQFEQLKRGFKTKSVSFNYAGRPRFINLETEIKDGKLIFIDFPTVLSGINYAISNLLPQDFNQMSADYDQIINRELERFIYSIKQLALRSGFDEFLEIKREDIK</sequence>
<gene>
    <name evidence="12" type="ORF">DCC35_12830</name>
</gene>
<dbReference type="KEGG" id="fpf:DCC35_12830"/>
<dbReference type="Pfam" id="PF20300">
    <property type="entry name" value="prok_STING"/>
    <property type="match status" value="1"/>
</dbReference>
<evidence type="ECO:0000259" key="10">
    <source>
        <dbReference type="Pfam" id="PF10137"/>
    </source>
</evidence>
<evidence type="ECO:0000256" key="4">
    <source>
        <dbReference type="ARBA" id="ARBA00034315"/>
    </source>
</evidence>
<dbReference type="RefSeq" id="WP_137091163.1">
    <property type="nucleotide sequence ID" value="NZ_CP028923.1"/>
</dbReference>
<comment type="similarity">
    <text evidence="4">In the C-terminal section; belongs to the bacterial STING family.</text>
</comment>
<evidence type="ECO:0000256" key="1">
    <source>
        <dbReference type="ARBA" id="ARBA00022741"/>
    </source>
</evidence>
<dbReference type="OrthoDB" id="5497289at2"/>
<protein>
    <recommendedName>
        <fullName evidence="6">CD-NTase-associated protein 12</fullName>
        <ecNumber evidence="5">3.2.2.5</ecNumber>
    </recommendedName>
    <alternativeName>
        <fullName evidence="7">NAD(+) hydrolase</fullName>
    </alternativeName>
    <alternativeName>
        <fullName evidence="8">TIR-STING</fullName>
    </alternativeName>
</protein>
<evidence type="ECO:0000259" key="11">
    <source>
        <dbReference type="Pfam" id="PF20300"/>
    </source>
</evidence>
<dbReference type="GO" id="GO:0050135">
    <property type="term" value="F:NADP+ nucleosidase activity"/>
    <property type="evidence" value="ECO:0007669"/>
    <property type="project" value="InterPro"/>
</dbReference>
<keyword evidence="13" id="KW-1185">Reference proteome</keyword>
<dbReference type="GO" id="GO:0051607">
    <property type="term" value="P:defense response to virus"/>
    <property type="evidence" value="ECO:0007669"/>
    <property type="project" value="UniProtKB-KW"/>
</dbReference>
<evidence type="ECO:0000256" key="9">
    <source>
        <dbReference type="ARBA" id="ARBA00049230"/>
    </source>
</evidence>
<dbReference type="AlphaFoldDB" id="A0A4D7JLP7"/>
<evidence type="ECO:0000256" key="7">
    <source>
        <dbReference type="ARBA" id="ARBA00034355"/>
    </source>
</evidence>
<keyword evidence="12" id="KW-0238">DNA-binding</keyword>
<dbReference type="Proteomes" id="UP000298616">
    <property type="component" value="Chromosome"/>
</dbReference>
<feature type="domain" description="Prokaryotic STING" evidence="11">
    <location>
        <begin position="157"/>
        <end position="292"/>
    </location>
</feature>
<dbReference type="GO" id="GO:0000166">
    <property type="term" value="F:nucleotide binding"/>
    <property type="evidence" value="ECO:0007669"/>
    <property type="project" value="UniProtKB-KW"/>
</dbReference>
<evidence type="ECO:0000313" key="13">
    <source>
        <dbReference type="Proteomes" id="UP000298616"/>
    </source>
</evidence>
<evidence type="ECO:0000256" key="3">
    <source>
        <dbReference type="ARBA" id="ARBA00023118"/>
    </source>
</evidence>
<feature type="domain" description="CD-NTase-associated protein 12/Pycsar effector protein TIR" evidence="10">
    <location>
        <begin position="5"/>
        <end position="127"/>
    </location>
</feature>
<keyword evidence="2" id="KW-0378">Hydrolase</keyword>
<organism evidence="12 13">
    <name type="scientific">Mangrovivirga cuniculi</name>
    <dbReference type="NCBI Taxonomy" id="2715131"/>
    <lineage>
        <taxon>Bacteria</taxon>
        <taxon>Pseudomonadati</taxon>
        <taxon>Bacteroidota</taxon>
        <taxon>Cytophagia</taxon>
        <taxon>Cytophagales</taxon>
        <taxon>Mangrovivirgaceae</taxon>
        <taxon>Mangrovivirga</taxon>
    </lineage>
</organism>
<dbReference type="EC" id="3.2.2.5" evidence="5"/>
<dbReference type="InterPro" id="IPR046876">
    <property type="entry name" value="Prok_STING"/>
</dbReference>
<dbReference type="CDD" id="cd22659">
    <property type="entry name" value="STING_bact-like"/>
    <property type="match status" value="1"/>
</dbReference>
<dbReference type="GO" id="GO:0003953">
    <property type="term" value="F:NAD+ nucleosidase activity"/>
    <property type="evidence" value="ECO:0007669"/>
    <property type="project" value="UniProtKB-EC"/>
</dbReference>
<evidence type="ECO:0000256" key="5">
    <source>
        <dbReference type="ARBA" id="ARBA00034327"/>
    </source>
</evidence>